<gene>
    <name evidence="2" type="ORF">SAMN05421579_11469</name>
</gene>
<dbReference type="RefSeq" id="WP_245737321.1">
    <property type="nucleotide sequence ID" value="NZ_CAWRAH010000039.1"/>
</dbReference>
<dbReference type="STRING" id="53341.SAMN05421579_11469"/>
<reference evidence="3" key="1">
    <citation type="submission" date="2016-10" db="EMBL/GenBank/DDBJ databases">
        <authorList>
            <person name="Varghese N."/>
            <person name="Submissions S."/>
        </authorList>
    </citation>
    <scope>NUCLEOTIDE SEQUENCE [LARGE SCALE GENOMIC DNA]</scope>
    <source>
        <strain evidence="3">DSM 16522</strain>
    </source>
</reference>
<proteinExistence type="predicted"/>
<name>A0A1I5AXG1_9GAMM</name>
<evidence type="ECO:0000313" key="3">
    <source>
        <dbReference type="Proteomes" id="UP000199011"/>
    </source>
</evidence>
<accession>A0A1I5AXG1</accession>
<feature type="domain" description="Dit-like phage tail protein N-terminal" evidence="1">
    <location>
        <begin position="21"/>
        <end position="155"/>
    </location>
</feature>
<dbReference type="InterPro" id="IPR048494">
    <property type="entry name" value="Dit-like_N"/>
</dbReference>
<organism evidence="2 3">
    <name type="scientific">Xenorhabdus japonica</name>
    <dbReference type="NCBI Taxonomy" id="53341"/>
    <lineage>
        <taxon>Bacteria</taxon>
        <taxon>Pseudomonadati</taxon>
        <taxon>Pseudomonadota</taxon>
        <taxon>Gammaproteobacteria</taxon>
        <taxon>Enterobacterales</taxon>
        <taxon>Morganellaceae</taxon>
        <taxon>Xenorhabdus</taxon>
    </lineage>
</organism>
<dbReference type="AlphaFoldDB" id="A0A1I5AXG1"/>
<sequence length="216" mass="23750">MDILSTLFFQNTRRIGMIIPSVVISEKHQDSAEITEHPVQYGAAISDHAYDKPSEVTMELGFAGGGSLIDGFDTPTKIFDFNTEEILGKSPKEIYEQLLKLKASKEPFDVLTGKRRYRNMLIRAIEVVTDKTSENVLMVTLTLREVIIVDTAIVEGIKVPRVARTAPLEAQPTLDRGTVTPITIDKNQSLLNAGYEALDDFLGGALSRIGKQITGG</sequence>
<dbReference type="Pfam" id="PF21821">
    <property type="entry name" value="Dit_like"/>
    <property type="match status" value="1"/>
</dbReference>
<dbReference type="EMBL" id="FOVO01000014">
    <property type="protein sequence ID" value="SFN67128.1"/>
    <property type="molecule type" value="Genomic_DNA"/>
</dbReference>
<protein>
    <recommendedName>
        <fullName evidence="1">Dit-like phage tail protein N-terminal domain-containing protein</fullName>
    </recommendedName>
</protein>
<dbReference type="Proteomes" id="UP000199011">
    <property type="component" value="Unassembled WGS sequence"/>
</dbReference>
<keyword evidence="3" id="KW-1185">Reference proteome</keyword>
<evidence type="ECO:0000259" key="1">
    <source>
        <dbReference type="Pfam" id="PF21821"/>
    </source>
</evidence>
<evidence type="ECO:0000313" key="2">
    <source>
        <dbReference type="EMBL" id="SFN67128.1"/>
    </source>
</evidence>